<dbReference type="PRINTS" id="PR00412">
    <property type="entry name" value="EPOXHYDRLASE"/>
</dbReference>
<keyword evidence="3" id="KW-1185">Reference proteome</keyword>
<dbReference type="InterPro" id="IPR050266">
    <property type="entry name" value="AB_hydrolase_sf"/>
</dbReference>
<feature type="domain" description="AB hydrolase-1" evidence="1">
    <location>
        <begin position="44"/>
        <end position="141"/>
    </location>
</feature>
<dbReference type="GO" id="GO:0016787">
    <property type="term" value="F:hydrolase activity"/>
    <property type="evidence" value="ECO:0007669"/>
    <property type="project" value="UniProtKB-KW"/>
</dbReference>
<sequence>MRALQPTATGSVDNDGLAVHYEVYGDGSPTVYLLMPDVIVHSRAWKAQIPFLARHFRVVVSDPPGNGHSSTPVSPRQMDDTVQIAGQWAVLDAIRADQAVLVGLCTGAGHALIMAGERPERVLGACAINPGVRLTEPLPHRIEFDFDEERESYEGWQKQNRHYWKQDWRDWSEFFFGEMFPEPHSTKQVEDCVEWSMGSGAEMLLLEYASAYRAQDIPTSRAICDAVRCPVLVITGSLDMCQNPRRGPIAAELTGGELVVIEGGGHLPQARDPVKVNLLLRDFVRRVGGAAVTS</sequence>
<reference evidence="2 3" key="1">
    <citation type="submission" date="2020-08" db="EMBL/GenBank/DDBJ databases">
        <title>A Genomic Blueprint of the Chicken Gut Microbiome.</title>
        <authorList>
            <person name="Gilroy R."/>
            <person name="Ravi A."/>
            <person name="Getino M."/>
            <person name="Pursley I."/>
            <person name="Horton D.L."/>
            <person name="Alikhan N.-F."/>
            <person name="Baker D."/>
            <person name="Gharbi K."/>
            <person name="Hall N."/>
            <person name="Watson M."/>
            <person name="Adriaenssens E.M."/>
            <person name="Foster-Nyarko E."/>
            <person name="Jarju S."/>
            <person name="Secka A."/>
            <person name="Antonio M."/>
            <person name="Oren A."/>
            <person name="Chaudhuri R."/>
            <person name="La Ragione R.M."/>
            <person name="Hildebrand F."/>
            <person name="Pallen M.J."/>
        </authorList>
    </citation>
    <scope>NUCLEOTIDE SEQUENCE [LARGE SCALE GENOMIC DNA]</scope>
    <source>
        <strain evidence="2 3">Sa1CUA4</strain>
    </source>
</reference>
<accession>A0ABR8X2S4</accession>
<dbReference type="InterPro" id="IPR000073">
    <property type="entry name" value="AB_hydrolase_1"/>
</dbReference>
<dbReference type="Pfam" id="PF00561">
    <property type="entry name" value="Abhydrolase_1"/>
    <property type="match status" value="1"/>
</dbReference>
<gene>
    <name evidence="2" type="ORF">H9622_07785</name>
</gene>
<comment type="caution">
    <text evidence="2">The sequence shown here is derived from an EMBL/GenBank/DDBJ whole genome shotgun (WGS) entry which is preliminary data.</text>
</comment>
<dbReference type="PANTHER" id="PTHR43798:SF33">
    <property type="entry name" value="HYDROLASE, PUTATIVE (AFU_ORTHOLOGUE AFUA_2G14860)-RELATED"/>
    <property type="match status" value="1"/>
</dbReference>
<proteinExistence type="predicted"/>
<organism evidence="2 3">
    <name type="scientific">Microbacterium gallinarum</name>
    <dbReference type="NCBI Taxonomy" id="2762209"/>
    <lineage>
        <taxon>Bacteria</taxon>
        <taxon>Bacillati</taxon>
        <taxon>Actinomycetota</taxon>
        <taxon>Actinomycetes</taxon>
        <taxon>Micrococcales</taxon>
        <taxon>Microbacteriaceae</taxon>
        <taxon>Microbacterium</taxon>
    </lineage>
</organism>
<dbReference type="Gene3D" id="3.40.50.1820">
    <property type="entry name" value="alpha/beta hydrolase"/>
    <property type="match status" value="1"/>
</dbReference>
<name>A0ABR8X2S4_9MICO</name>
<dbReference type="Proteomes" id="UP000602532">
    <property type="component" value="Unassembled WGS sequence"/>
</dbReference>
<keyword evidence="2" id="KW-0378">Hydrolase</keyword>
<dbReference type="PANTHER" id="PTHR43798">
    <property type="entry name" value="MONOACYLGLYCEROL LIPASE"/>
    <property type="match status" value="1"/>
</dbReference>
<evidence type="ECO:0000259" key="1">
    <source>
        <dbReference type="Pfam" id="PF00561"/>
    </source>
</evidence>
<dbReference type="EMBL" id="JACSPM010000002">
    <property type="protein sequence ID" value="MBD8023488.1"/>
    <property type="molecule type" value="Genomic_DNA"/>
</dbReference>
<dbReference type="RefSeq" id="WP_191765826.1">
    <property type="nucleotide sequence ID" value="NZ_JACSPM010000002.1"/>
</dbReference>
<dbReference type="SUPFAM" id="SSF53474">
    <property type="entry name" value="alpha/beta-Hydrolases"/>
    <property type="match status" value="1"/>
</dbReference>
<evidence type="ECO:0000313" key="3">
    <source>
        <dbReference type="Proteomes" id="UP000602532"/>
    </source>
</evidence>
<dbReference type="InterPro" id="IPR029058">
    <property type="entry name" value="AB_hydrolase_fold"/>
</dbReference>
<dbReference type="InterPro" id="IPR000639">
    <property type="entry name" value="Epox_hydrolase-like"/>
</dbReference>
<protein>
    <submittedName>
        <fullName evidence="2">Alpha/beta hydrolase</fullName>
    </submittedName>
</protein>
<evidence type="ECO:0000313" key="2">
    <source>
        <dbReference type="EMBL" id="MBD8023488.1"/>
    </source>
</evidence>